<keyword evidence="2" id="KW-1185">Reference proteome</keyword>
<evidence type="ECO:0000313" key="1">
    <source>
        <dbReference type="EMBL" id="KAK1896958.1"/>
    </source>
</evidence>
<name>A0AAD9F8L1_DISEL</name>
<comment type="caution">
    <text evidence="1">The sequence shown here is derived from an EMBL/GenBank/DDBJ whole genome shotgun (WGS) entry which is preliminary data.</text>
</comment>
<accession>A0AAD9F8L1</accession>
<feature type="non-terminal residue" evidence="1">
    <location>
        <position position="58"/>
    </location>
</feature>
<dbReference type="Proteomes" id="UP001228049">
    <property type="component" value="Unassembled WGS sequence"/>
</dbReference>
<evidence type="ECO:0000313" key="2">
    <source>
        <dbReference type="Proteomes" id="UP001228049"/>
    </source>
</evidence>
<dbReference type="EMBL" id="JASDAP010000009">
    <property type="protein sequence ID" value="KAK1896958.1"/>
    <property type="molecule type" value="Genomic_DNA"/>
</dbReference>
<proteinExistence type="predicted"/>
<organism evidence="1 2">
    <name type="scientific">Dissostichus eleginoides</name>
    <name type="common">Patagonian toothfish</name>
    <name type="synonym">Dissostichus amissus</name>
    <dbReference type="NCBI Taxonomy" id="100907"/>
    <lineage>
        <taxon>Eukaryota</taxon>
        <taxon>Metazoa</taxon>
        <taxon>Chordata</taxon>
        <taxon>Craniata</taxon>
        <taxon>Vertebrata</taxon>
        <taxon>Euteleostomi</taxon>
        <taxon>Actinopterygii</taxon>
        <taxon>Neopterygii</taxon>
        <taxon>Teleostei</taxon>
        <taxon>Neoteleostei</taxon>
        <taxon>Acanthomorphata</taxon>
        <taxon>Eupercaria</taxon>
        <taxon>Perciformes</taxon>
        <taxon>Notothenioidei</taxon>
        <taxon>Nototheniidae</taxon>
        <taxon>Dissostichus</taxon>
    </lineage>
</organism>
<sequence>QDCNLPVVSQFIRDQPSLGHPEMPRPRDTRHLHREIKASTPGLILTLLLINTDEGWWV</sequence>
<gene>
    <name evidence="1" type="ORF">KUDE01_016499</name>
</gene>
<feature type="non-terminal residue" evidence="1">
    <location>
        <position position="1"/>
    </location>
</feature>
<dbReference type="AlphaFoldDB" id="A0AAD9F8L1"/>
<protein>
    <submittedName>
        <fullName evidence="1">Maximins y/H11</fullName>
    </submittedName>
</protein>
<reference evidence="1" key="1">
    <citation type="submission" date="2023-04" db="EMBL/GenBank/DDBJ databases">
        <title>Chromosome-level genome of Chaenocephalus aceratus.</title>
        <authorList>
            <person name="Park H."/>
        </authorList>
    </citation>
    <scope>NUCLEOTIDE SEQUENCE</scope>
    <source>
        <strain evidence="1">DE</strain>
        <tissue evidence="1">Muscle</tissue>
    </source>
</reference>